<dbReference type="GO" id="GO:0000271">
    <property type="term" value="P:polysaccharide biosynthetic process"/>
    <property type="evidence" value="ECO:0007669"/>
    <property type="project" value="TreeGrafter"/>
</dbReference>
<dbReference type="GO" id="GO:0030170">
    <property type="term" value="F:pyridoxal phosphate binding"/>
    <property type="evidence" value="ECO:0007669"/>
    <property type="project" value="TreeGrafter"/>
</dbReference>
<dbReference type="PANTHER" id="PTHR30244">
    <property type="entry name" value="TRANSAMINASE"/>
    <property type="match status" value="1"/>
</dbReference>
<gene>
    <name evidence="2" type="ORF">S03H2_59621</name>
</gene>
<name>X1JQD8_9ZZZZ</name>
<protein>
    <recommendedName>
        <fullName evidence="3">Erythromycin biosynthesis sensory transduction protein eryC1</fullName>
    </recommendedName>
</protein>
<dbReference type="GO" id="GO:0008483">
    <property type="term" value="F:transaminase activity"/>
    <property type="evidence" value="ECO:0007669"/>
    <property type="project" value="TreeGrafter"/>
</dbReference>
<sequence>MIPKEKIEQVNFVDLKAQYWSIASEIDAAMADIVHNTAFILGKGVSSFEEEFAHYCQAKYAVGVDSGTSALEMALRAYGIGSGDEVITAANTFIATALAISYTGAKPVLVDIDPQTYNMDPNLLGDAISDKTR</sequence>
<dbReference type="Gene3D" id="3.40.640.10">
    <property type="entry name" value="Type I PLP-dependent aspartate aminotransferase-like (Major domain)"/>
    <property type="match status" value="1"/>
</dbReference>
<evidence type="ECO:0008006" key="3">
    <source>
        <dbReference type="Google" id="ProtNLM"/>
    </source>
</evidence>
<dbReference type="InterPro" id="IPR015424">
    <property type="entry name" value="PyrdxlP-dep_Trfase"/>
</dbReference>
<evidence type="ECO:0000313" key="2">
    <source>
        <dbReference type="EMBL" id="GAH83655.1"/>
    </source>
</evidence>
<organism evidence="2">
    <name type="scientific">marine sediment metagenome</name>
    <dbReference type="NCBI Taxonomy" id="412755"/>
    <lineage>
        <taxon>unclassified sequences</taxon>
        <taxon>metagenomes</taxon>
        <taxon>ecological metagenomes</taxon>
    </lineage>
</organism>
<accession>X1JQD8</accession>
<dbReference type="SUPFAM" id="SSF53383">
    <property type="entry name" value="PLP-dependent transferases"/>
    <property type="match status" value="1"/>
</dbReference>
<proteinExistence type="predicted"/>
<dbReference type="PANTHER" id="PTHR30244:SF36">
    <property type="entry name" value="3-OXO-GLUCOSE-6-PHOSPHATE:GLUTAMATE AMINOTRANSFERASE"/>
    <property type="match status" value="1"/>
</dbReference>
<keyword evidence="1" id="KW-0663">Pyridoxal phosphate</keyword>
<dbReference type="InterPro" id="IPR015421">
    <property type="entry name" value="PyrdxlP-dep_Trfase_major"/>
</dbReference>
<comment type="caution">
    <text evidence="2">The sequence shown here is derived from an EMBL/GenBank/DDBJ whole genome shotgun (WGS) entry which is preliminary data.</text>
</comment>
<reference evidence="2" key="1">
    <citation type="journal article" date="2014" name="Front. Microbiol.">
        <title>High frequency of phylogenetically diverse reductive dehalogenase-homologous genes in deep subseafloor sedimentary metagenomes.</title>
        <authorList>
            <person name="Kawai M."/>
            <person name="Futagami T."/>
            <person name="Toyoda A."/>
            <person name="Takaki Y."/>
            <person name="Nishi S."/>
            <person name="Hori S."/>
            <person name="Arai W."/>
            <person name="Tsubouchi T."/>
            <person name="Morono Y."/>
            <person name="Uchiyama I."/>
            <person name="Ito T."/>
            <person name="Fujiyama A."/>
            <person name="Inagaki F."/>
            <person name="Takami H."/>
        </authorList>
    </citation>
    <scope>NUCLEOTIDE SEQUENCE</scope>
    <source>
        <strain evidence="2">Expedition CK06-06</strain>
    </source>
</reference>
<dbReference type="AlphaFoldDB" id="X1JQD8"/>
<dbReference type="EMBL" id="BARU01038345">
    <property type="protein sequence ID" value="GAH83655.1"/>
    <property type="molecule type" value="Genomic_DNA"/>
</dbReference>
<evidence type="ECO:0000256" key="1">
    <source>
        <dbReference type="ARBA" id="ARBA00022898"/>
    </source>
</evidence>
<dbReference type="InterPro" id="IPR000653">
    <property type="entry name" value="DegT/StrS_aminotransferase"/>
</dbReference>
<dbReference type="Pfam" id="PF01041">
    <property type="entry name" value="DegT_DnrJ_EryC1"/>
    <property type="match status" value="1"/>
</dbReference>
<feature type="non-terminal residue" evidence="2">
    <location>
        <position position="133"/>
    </location>
</feature>